<feature type="region of interest" description="Disordered" evidence="10">
    <location>
        <begin position="1047"/>
        <end position="1076"/>
    </location>
</feature>
<keyword evidence="3" id="KW-0677">Repeat</keyword>
<sequence>MGGHSILPLEIPKLDVPPVSFRIIKPADGIYSTDSAVIPVIVDPSNKHLINHGYNSSTSWELPRSYIRWVQPGEEELDRRCEYDMDEQGFKSNPIHSFIIFIFGSDQEWLNLLNADRKKMGHEPVSCELFEIVMDRLEKEWFNLSRKLIKPDANLMASEDSRCAICEDGDTENSNAIVFCDGCNLAVHQDCYGVPYIPEGQWLCRKCTVSPDRPVECELCPNTYGAFKQTSENKWAHLLCAIHIPETGVGNAMYMEPIDGVRGIPKQRWKLKCYICKKNVGACIQCANRNCFTAYHPTCAQDSGLYLKLRPSAPPPGGPSATESLSGQPSERLQAEGVNTSRSFCDKHTPRAHIEALQAAAEARTANLKNQNSIDSQSPNGCERNDESSSQSQHSGSPKNHNLSLITVSPKSINTLKDLQSLRALATGSHSSKSSRAYRLTYSAGPPLVPDFVFQRVCKQSNKLRCLHKKVVINMICRYWSLKREVRRGAPLLKRLHLEPWTAANPASHQNQEDRRRRYDLLVGVRDDLQQVKNLVAMICKREKVKMRKTDIQKDITEQSFFPTYPRMRVLLNAAMDADKQKFFLYPVLAADVPDYHEIIKHPMDWTTIQRKLESYEYLSVSDMVSDIQLTLTNSRIYNHLSTPYHKAAVRVAKAIEPLVNELVATEPPSAIAGPTSDKFPNALQRNHFFQVNSILFPELLNEVFEIGPFLPPIRPYEEVLQGRFARNLKLSQLQGSTTECRSASNASRAPLVKLKRSQLDSENLNLVARKPKLGQLPSFSIECSSTTEVSKAPSVKLKRSQPELDDSVVEKLIDGDALKKVVKPRKSINGSVVEPLNDQSLDSYKTPKASLKFQGRKPLSVDPSLKKLNKKKSLQSQGSNSATCHSVAEPFVDARNHCITPPTASPKAVMKKRKKLSIEDPSTLKKRIKKPYVPLIKTPEQLEEEALIDQQNPNATKAQLRSLKLRALHAGRIEERERYMTEQEKARRRRLREYTRQKRDEERVEQGKIKLLIGSRDADVEQARKSIRSMSQSDVLKPLASAIDQGEAQQITSRDPYRSKSEGCKSQKTNSPIESLHTCDREYSAQLNPSSSTTSGNLELCDQNSLKVSPDSEQIQFRKDQISQMIDTTTSDSRERNCEFSTPCEAQEFIQVERSDTNGIIFSPIPEGEELPLLETLPISGLDHSFLNGATRSNSLEYPTERRTVSYDYDGPTDTKSETRSGTLTANSMHIPEDSNPVVLGIPGTEGSEVEHGAASSDQIERQKFSDQMIDDAFCTFVECESHCKQTLARGEDNQVDFKLIDASGSACPNTTAAGSLTESGCRENSVRSDQAVDDSERQVNFDLKSEMMMSIEQPVSRSSESDLAVDKLAINEVIAVSSTLPKADLNPTAARDVKLGNDHNDDLNFLPSVTESYRVREEPKTSDDHKLTSEISFSSSGQVAHNLEEDVSSEISTTNGFDPTSEQLHKEQITAKIKDVCSSDHELNNLPNTGEAGVDSGSYQPSSQLLDTNSSLGKAKSKIKVKKLLSPPRPVNSPQKSDTLLSNDASAGDVPLKPVVRKLRLLLDSSHHQSQEPLVSKDPDADPYRSSETPSQGTSGSIRDKNRSKINKGQGLSGEPEFVTDLPGEKDSFRLFNTGFILPEGTRRRAMTPSTSQHESKLSNSSRITESMSLPVWKGKSRACEVNDRTSFPVKSLRITLTKNVQNDEENPAGDESASIEAIGNDLPSSSLISSASESNIDKSSSNIAEVVEKSRSKSPLAKNSSNRSLTSKTKSSGGSKKSKKSRPQQPLDIVYDSNGFRIYPRATSSSKKFPVHPLARQAFQRLSNTTRVPDEGYIEDGTLVWAKVPGHNWFPAEVGLPSHPQVPHHCLGKNAVKADNKLLVMFFDTHRTWQWVPRMNTRYLGECDELDSLLSSEAFVQTRSKLEEIRSGLACARANIALPEDVAAEDEARAKQEGQTSQTVESQEPDEPGEAKAASEDTRRSNPSEARGNVSEGMRSTRSRTSKEATTFLALTTDICSDKASSVRLDDNRDSDKLPTANQTIATD</sequence>
<dbReference type="GO" id="GO:0008270">
    <property type="term" value="F:zinc ion binding"/>
    <property type="evidence" value="ECO:0007669"/>
    <property type="project" value="UniProtKB-KW"/>
</dbReference>
<evidence type="ECO:0000256" key="6">
    <source>
        <dbReference type="ARBA" id="ARBA00023117"/>
    </source>
</evidence>
<dbReference type="InterPro" id="IPR050701">
    <property type="entry name" value="Histone_Mod_Regulator"/>
</dbReference>
<feature type="compositionally biased region" description="Polar residues" evidence="10">
    <location>
        <begin position="1588"/>
        <end position="1599"/>
    </location>
</feature>
<feature type="region of interest" description="Disordered" evidence="10">
    <location>
        <begin position="1947"/>
        <end position="2008"/>
    </location>
</feature>
<proteinExistence type="predicted"/>
<evidence type="ECO:0000256" key="5">
    <source>
        <dbReference type="ARBA" id="ARBA00022833"/>
    </source>
</evidence>
<dbReference type="InterPro" id="IPR019787">
    <property type="entry name" value="Znf_PHD-finger"/>
</dbReference>
<evidence type="ECO:0000256" key="9">
    <source>
        <dbReference type="PROSITE-ProRule" id="PRU00146"/>
    </source>
</evidence>
<dbReference type="GO" id="GO:0006357">
    <property type="term" value="P:regulation of transcription by RNA polymerase II"/>
    <property type="evidence" value="ECO:0007669"/>
    <property type="project" value="TreeGrafter"/>
</dbReference>
<reference evidence="15" key="1">
    <citation type="submission" date="2022-06" db="EMBL/GenBank/DDBJ databases">
        <authorList>
            <consortium name="SYNGENTA / RWTH Aachen University"/>
        </authorList>
    </citation>
    <scope>NUCLEOTIDE SEQUENCE</scope>
</reference>
<accession>A0AAV0AVG5</accession>
<evidence type="ECO:0000256" key="10">
    <source>
        <dbReference type="SAM" id="MobiDB-lite"/>
    </source>
</evidence>
<dbReference type="SMART" id="SM00249">
    <property type="entry name" value="PHD"/>
    <property type="match status" value="2"/>
</dbReference>
<feature type="region of interest" description="Disordered" evidence="10">
    <location>
        <begin position="1569"/>
        <end position="1628"/>
    </location>
</feature>
<feature type="region of interest" description="Disordered" evidence="10">
    <location>
        <begin position="1484"/>
        <end position="1551"/>
    </location>
</feature>
<evidence type="ECO:0000256" key="2">
    <source>
        <dbReference type="ARBA" id="ARBA00022723"/>
    </source>
</evidence>
<feature type="region of interest" description="Disordered" evidence="10">
    <location>
        <begin position="1313"/>
        <end position="1336"/>
    </location>
</feature>
<feature type="compositionally biased region" description="Polar residues" evidence="10">
    <location>
        <begin position="1499"/>
        <end position="1512"/>
    </location>
</feature>
<evidence type="ECO:0000313" key="15">
    <source>
        <dbReference type="EMBL" id="CAH7672526.1"/>
    </source>
</evidence>
<evidence type="ECO:0000256" key="3">
    <source>
        <dbReference type="ARBA" id="ARBA00022737"/>
    </source>
</evidence>
<dbReference type="GO" id="GO:0006325">
    <property type="term" value="P:chromatin organization"/>
    <property type="evidence" value="ECO:0007669"/>
    <property type="project" value="UniProtKB-ARBA"/>
</dbReference>
<dbReference type="EMBL" id="CALTRL010001446">
    <property type="protein sequence ID" value="CAH7672526.1"/>
    <property type="molecule type" value="Genomic_DNA"/>
</dbReference>
<dbReference type="PROSITE" id="PS50812">
    <property type="entry name" value="PWWP"/>
    <property type="match status" value="1"/>
</dbReference>
<dbReference type="Pfam" id="PF00439">
    <property type="entry name" value="Bromodomain"/>
    <property type="match status" value="1"/>
</dbReference>
<dbReference type="PANTHER" id="PTHR13793:SF107">
    <property type="entry name" value="BROMODOMAIN-CONTAINING PROTEIN HOMOLOG"/>
    <property type="match status" value="1"/>
</dbReference>
<feature type="region of interest" description="Disordered" evidence="10">
    <location>
        <begin position="1412"/>
        <end position="1442"/>
    </location>
</feature>
<gene>
    <name evidence="15" type="ORF">PPACK8108_LOCUS7345</name>
</gene>
<evidence type="ECO:0000256" key="1">
    <source>
        <dbReference type="ARBA" id="ARBA00004123"/>
    </source>
</evidence>
<dbReference type="PROSITE" id="PS51805">
    <property type="entry name" value="EPHD"/>
    <property type="match status" value="1"/>
</dbReference>
<feature type="compositionally biased region" description="Basic and acidic residues" evidence="10">
    <location>
        <begin position="2027"/>
        <end position="2036"/>
    </location>
</feature>
<feature type="compositionally biased region" description="Basic and acidic residues" evidence="10">
    <location>
        <begin position="1972"/>
        <end position="1985"/>
    </location>
</feature>
<feature type="region of interest" description="Disordered" evidence="10">
    <location>
        <begin position="1643"/>
        <end position="1665"/>
    </location>
</feature>
<dbReference type="PROSITE" id="PS50016">
    <property type="entry name" value="ZF_PHD_2"/>
    <property type="match status" value="1"/>
</dbReference>
<dbReference type="Proteomes" id="UP001153365">
    <property type="component" value="Unassembled WGS sequence"/>
</dbReference>
<feature type="compositionally biased region" description="Low complexity" evidence="10">
    <location>
        <begin position="1769"/>
        <end position="1778"/>
    </location>
</feature>
<feature type="compositionally biased region" description="Polar residues" evidence="10">
    <location>
        <begin position="1956"/>
        <end position="1965"/>
    </location>
</feature>
<dbReference type="PROSITE" id="PS50014">
    <property type="entry name" value="BROMODOMAIN_2"/>
    <property type="match status" value="1"/>
</dbReference>
<keyword evidence="16" id="KW-1185">Reference proteome</keyword>
<dbReference type="FunFam" id="3.30.40.10:FF:000007">
    <property type="entry name" value="Bromodomain containing 1, isoform CRA_b"/>
    <property type="match status" value="1"/>
</dbReference>
<evidence type="ECO:0000259" key="14">
    <source>
        <dbReference type="PROSITE" id="PS51805"/>
    </source>
</evidence>
<feature type="compositionally biased region" description="Low complexity" evidence="10">
    <location>
        <begin position="388"/>
        <end position="397"/>
    </location>
</feature>
<dbReference type="Pfam" id="PF13831">
    <property type="entry name" value="PHD_2"/>
    <property type="match status" value="1"/>
</dbReference>
<keyword evidence="4 9" id="KW-0863">Zinc-finger</keyword>
<dbReference type="InterPro" id="IPR019542">
    <property type="entry name" value="Enhancer_polycomb-like_N"/>
</dbReference>
<dbReference type="FunFam" id="3.30.40.10:FF:000008">
    <property type="entry name" value="Bromodomain containing 1, isoform CRA_a"/>
    <property type="match status" value="1"/>
</dbReference>
<feature type="region of interest" description="Disordered" evidence="10">
    <location>
        <begin position="2022"/>
        <end position="2047"/>
    </location>
</feature>
<comment type="caution">
    <text evidence="15">The sequence shown here is derived from an EMBL/GenBank/DDBJ whole genome shotgun (WGS) entry which is preliminary data.</text>
</comment>
<dbReference type="Gene3D" id="1.20.920.10">
    <property type="entry name" value="Bromodomain-like"/>
    <property type="match status" value="1"/>
</dbReference>
<dbReference type="PRINTS" id="PR00503">
    <property type="entry name" value="BROMODOMAIN"/>
</dbReference>
<dbReference type="CDD" id="cd05839">
    <property type="entry name" value="PWWP_BRPF"/>
    <property type="match status" value="1"/>
</dbReference>
<dbReference type="SMART" id="SM00293">
    <property type="entry name" value="PWWP"/>
    <property type="match status" value="1"/>
</dbReference>
<dbReference type="InterPro" id="IPR000313">
    <property type="entry name" value="PWWP_dom"/>
</dbReference>
<dbReference type="PROSITE" id="PS01359">
    <property type="entry name" value="ZF_PHD_1"/>
    <property type="match status" value="1"/>
</dbReference>
<organism evidence="15 16">
    <name type="scientific">Phakopsora pachyrhizi</name>
    <name type="common">Asian soybean rust disease fungus</name>
    <dbReference type="NCBI Taxonomy" id="170000"/>
    <lineage>
        <taxon>Eukaryota</taxon>
        <taxon>Fungi</taxon>
        <taxon>Dikarya</taxon>
        <taxon>Basidiomycota</taxon>
        <taxon>Pucciniomycotina</taxon>
        <taxon>Pucciniomycetes</taxon>
        <taxon>Pucciniales</taxon>
        <taxon>Phakopsoraceae</taxon>
        <taxon>Phakopsora</taxon>
    </lineage>
</organism>
<dbReference type="CDD" id="cd15492">
    <property type="entry name" value="PHD_BRPF_JADE_like"/>
    <property type="match status" value="1"/>
</dbReference>
<dbReference type="Gene3D" id="2.30.30.140">
    <property type="match status" value="1"/>
</dbReference>
<feature type="region of interest" description="Disordered" evidence="10">
    <location>
        <begin position="1732"/>
        <end position="1790"/>
    </location>
</feature>
<keyword evidence="6 8" id="KW-0103">Bromodomain</keyword>
<name>A0AAV0AVG5_PHAPC</name>
<dbReference type="Pfam" id="PF10513">
    <property type="entry name" value="EPL1"/>
    <property type="match status" value="1"/>
</dbReference>
<dbReference type="Gene3D" id="3.30.40.10">
    <property type="entry name" value="Zinc/RING finger domain, C3HC4 (zinc finger)"/>
    <property type="match status" value="2"/>
</dbReference>
<feature type="compositionally biased region" description="Polar residues" evidence="10">
    <location>
        <begin position="369"/>
        <end position="380"/>
    </location>
</feature>
<feature type="compositionally biased region" description="Polar residues" evidence="10">
    <location>
        <begin position="1534"/>
        <end position="1547"/>
    </location>
</feature>
<keyword evidence="5" id="KW-0862">Zinc</keyword>
<dbReference type="SUPFAM" id="SSF47370">
    <property type="entry name" value="Bromodomain"/>
    <property type="match status" value="1"/>
</dbReference>
<dbReference type="SMART" id="SM00297">
    <property type="entry name" value="BROMO"/>
    <property type="match status" value="1"/>
</dbReference>
<evidence type="ECO:0000256" key="8">
    <source>
        <dbReference type="PROSITE-ProRule" id="PRU00035"/>
    </source>
</evidence>
<feature type="compositionally biased region" description="Polar residues" evidence="10">
    <location>
        <begin position="322"/>
        <end position="337"/>
    </location>
</feature>
<keyword evidence="7" id="KW-0539">Nucleus</keyword>
<evidence type="ECO:0000259" key="13">
    <source>
        <dbReference type="PROSITE" id="PS50812"/>
    </source>
</evidence>
<feature type="compositionally biased region" description="Polar residues" evidence="10">
    <location>
        <begin position="1431"/>
        <end position="1441"/>
    </location>
</feature>
<comment type="subcellular location">
    <subcellularLocation>
        <location evidence="1">Nucleus</location>
    </subcellularLocation>
</comment>
<dbReference type="InterPro" id="IPR019786">
    <property type="entry name" value="Zinc_finger_PHD-type_CS"/>
</dbReference>
<evidence type="ECO:0000256" key="7">
    <source>
        <dbReference type="ARBA" id="ARBA00023242"/>
    </source>
</evidence>
<feature type="compositionally biased region" description="Basic and acidic residues" evidence="10">
    <location>
        <begin position="1415"/>
        <end position="1430"/>
    </location>
</feature>
<evidence type="ECO:0000259" key="11">
    <source>
        <dbReference type="PROSITE" id="PS50014"/>
    </source>
</evidence>
<protein>
    <submittedName>
        <fullName evidence="15">Expressed protein</fullName>
    </submittedName>
</protein>
<dbReference type="InterPro" id="IPR001487">
    <property type="entry name" value="Bromodomain"/>
</dbReference>
<feature type="compositionally biased region" description="Basic and acidic residues" evidence="10">
    <location>
        <begin position="1056"/>
        <end position="1066"/>
    </location>
</feature>
<dbReference type="InterPro" id="IPR001965">
    <property type="entry name" value="Znf_PHD"/>
</dbReference>
<dbReference type="SUPFAM" id="SSF57903">
    <property type="entry name" value="FYVE/PHD zinc finger"/>
    <property type="match status" value="1"/>
</dbReference>
<feature type="region of interest" description="Disordered" evidence="10">
    <location>
        <begin position="369"/>
        <end position="404"/>
    </location>
</feature>
<evidence type="ECO:0000259" key="12">
    <source>
        <dbReference type="PROSITE" id="PS50016"/>
    </source>
</evidence>
<feature type="region of interest" description="Disordered" evidence="10">
    <location>
        <begin position="310"/>
        <end position="337"/>
    </location>
</feature>
<feature type="domain" description="PHD-type" evidence="12">
    <location>
        <begin position="160"/>
        <end position="210"/>
    </location>
</feature>
<dbReference type="GO" id="GO:0005634">
    <property type="term" value="C:nucleus"/>
    <property type="evidence" value="ECO:0007669"/>
    <property type="project" value="UniProtKB-SubCell"/>
</dbReference>
<dbReference type="InterPro" id="IPR034732">
    <property type="entry name" value="EPHD"/>
</dbReference>
<dbReference type="InterPro" id="IPR036427">
    <property type="entry name" value="Bromodomain-like_sf"/>
</dbReference>
<dbReference type="Pfam" id="PF13832">
    <property type="entry name" value="zf-HC5HC2H_2"/>
    <property type="match status" value="1"/>
</dbReference>
<evidence type="ECO:0000313" key="16">
    <source>
        <dbReference type="Proteomes" id="UP001153365"/>
    </source>
</evidence>
<dbReference type="InterPro" id="IPR013083">
    <property type="entry name" value="Znf_RING/FYVE/PHD"/>
</dbReference>
<keyword evidence="2" id="KW-0479">Metal-binding</keyword>
<dbReference type="InterPro" id="IPR011011">
    <property type="entry name" value="Znf_FYVE_PHD"/>
</dbReference>
<dbReference type="PANTHER" id="PTHR13793">
    <property type="entry name" value="PHD FINGER PROTEINS"/>
    <property type="match status" value="1"/>
</dbReference>
<feature type="domain" description="PWWP" evidence="13">
    <location>
        <begin position="1839"/>
        <end position="1906"/>
    </location>
</feature>
<feature type="domain" description="Bromo" evidence="11">
    <location>
        <begin position="576"/>
        <end position="646"/>
    </location>
</feature>
<feature type="compositionally biased region" description="Basic and acidic residues" evidence="10">
    <location>
        <begin position="1569"/>
        <end position="1587"/>
    </location>
</feature>
<dbReference type="SUPFAM" id="SSF63748">
    <property type="entry name" value="Tudor/PWWP/MBT"/>
    <property type="match status" value="1"/>
</dbReference>
<feature type="domain" description="PHD-type" evidence="14">
    <location>
        <begin position="214"/>
        <end position="349"/>
    </location>
</feature>
<evidence type="ECO:0000256" key="4">
    <source>
        <dbReference type="ARBA" id="ARBA00022771"/>
    </source>
</evidence>
<dbReference type="Pfam" id="PF00855">
    <property type="entry name" value="PWWP"/>
    <property type="match status" value="1"/>
</dbReference>
<feature type="compositionally biased region" description="Polar residues" evidence="10">
    <location>
        <begin position="1650"/>
        <end position="1665"/>
    </location>
</feature>